<protein>
    <submittedName>
        <fullName evidence="2">Uncharacterized protein</fullName>
    </submittedName>
</protein>
<dbReference type="Proteomes" id="UP001283361">
    <property type="component" value="Unassembled WGS sequence"/>
</dbReference>
<name>A0AAE1CS59_9GAST</name>
<dbReference type="EMBL" id="JAWDGP010006982">
    <property type="protein sequence ID" value="KAK3731962.1"/>
    <property type="molecule type" value="Genomic_DNA"/>
</dbReference>
<reference evidence="2" key="1">
    <citation type="journal article" date="2023" name="G3 (Bethesda)">
        <title>A reference genome for the long-term kleptoplast-retaining sea slug Elysia crispata morphotype clarki.</title>
        <authorList>
            <person name="Eastman K.E."/>
            <person name="Pendleton A.L."/>
            <person name="Shaikh M.A."/>
            <person name="Suttiyut T."/>
            <person name="Ogas R."/>
            <person name="Tomko P."/>
            <person name="Gavelis G."/>
            <person name="Widhalm J.R."/>
            <person name="Wisecaver J.H."/>
        </authorList>
    </citation>
    <scope>NUCLEOTIDE SEQUENCE</scope>
    <source>
        <strain evidence="2">ECLA1</strain>
    </source>
</reference>
<keyword evidence="3" id="KW-1185">Reference proteome</keyword>
<feature type="region of interest" description="Disordered" evidence="1">
    <location>
        <begin position="51"/>
        <end position="71"/>
    </location>
</feature>
<proteinExistence type="predicted"/>
<comment type="caution">
    <text evidence="2">The sequence shown here is derived from an EMBL/GenBank/DDBJ whole genome shotgun (WGS) entry which is preliminary data.</text>
</comment>
<accession>A0AAE1CS59</accession>
<evidence type="ECO:0000313" key="2">
    <source>
        <dbReference type="EMBL" id="KAK3731962.1"/>
    </source>
</evidence>
<sequence>MPTKIGGSQALNDSSSYRLFGAYRISRGRLVWVWVEENSLFCRPKSFRRAKSKRKLPNRCAETGQAEGSPE</sequence>
<evidence type="ECO:0000313" key="3">
    <source>
        <dbReference type="Proteomes" id="UP001283361"/>
    </source>
</evidence>
<dbReference type="AlphaFoldDB" id="A0AAE1CS59"/>
<organism evidence="2 3">
    <name type="scientific">Elysia crispata</name>
    <name type="common">lettuce slug</name>
    <dbReference type="NCBI Taxonomy" id="231223"/>
    <lineage>
        <taxon>Eukaryota</taxon>
        <taxon>Metazoa</taxon>
        <taxon>Spiralia</taxon>
        <taxon>Lophotrochozoa</taxon>
        <taxon>Mollusca</taxon>
        <taxon>Gastropoda</taxon>
        <taxon>Heterobranchia</taxon>
        <taxon>Euthyneura</taxon>
        <taxon>Panpulmonata</taxon>
        <taxon>Sacoglossa</taxon>
        <taxon>Placobranchoidea</taxon>
        <taxon>Plakobranchidae</taxon>
        <taxon>Elysia</taxon>
    </lineage>
</organism>
<evidence type="ECO:0000256" key="1">
    <source>
        <dbReference type="SAM" id="MobiDB-lite"/>
    </source>
</evidence>
<gene>
    <name evidence="2" type="ORF">RRG08_045021</name>
</gene>